<dbReference type="InterPro" id="IPR002656">
    <property type="entry name" value="Acyl_transf_3_dom"/>
</dbReference>
<reference evidence="4 5" key="1">
    <citation type="submission" date="2017-09" db="EMBL/GenBank/DDBJ databases">
        <title>The Catabolism of 3,6-Dichlorosalicylic acid is Initiated by the Cytochrome P450 Monooxygenase DsmABC in Rhizorhabdus dicambivorans Ndbn-20.</title>
        <authorList>
            <person name="Na L."/>
        </authorList>
    </citation>
    <scope>NUCLEOTIDE SEQUENCE [LARGE SCALE GENOMIC DNA]</scope>
    <source>
        <strain evidence="4 5">Ndbn-20m</strain>
    </source>
</reference>
<feature type="transmembrane region" description="Helical" evidence="1">
    <location>
        <begin position="51"/>
        <end position="76"/>
    </location>
</feature>
<keyword evidence="1" id="KW-0472">Membrane</keyword>
<evidence type="ECO:0000259" key="3">
    <source>
        <dbReference type="Pfam" id="PF19040"/>
    </source>
</evidence>
<feature type="domain" description="SGNH" evidence="3">
    <location>
        <begin position="434"/>
        <end position="633"/>
    </location>
</feature>
<feature type="transmembrane region" description="Helical" evidence="1">
    <location>
        <begin position="304"/>
        <end position="323"/>
    </location>
</feature>
<dbReference type="GO" id="GO:0009103">
    <property type="term" value="P:lipopolysaccharide biosynthetic process"/>
    <property type="evidence" value="ECO:0007669"/>
    <property type="project" value="TreeGrafter"/>
</dbReference>
<dbReference type="PANTHER" id="PTHR23028:SF53">
    <property type="entry name" value="ACYL_TRANSF_3 DOMAIN-CONTAINING PROTEIN"/>
    <property type="match status" value="1"/>
</dbReference>
<dbReference type="InterPro" id="IPR050879">
    <property type="entry name" value="Acyltransferase_3"/>
</dbReference>
<name>A0A2A4FSQ5_9SPHN</name>
<dbReference type="SUPFAM" id="SSF52266">
    <property type="entry name" value="SGNH hydrolase"/>
    <property type="match status" value="1"/>
</dbReference>
<accession>A0A2A4FSQ5</accession>
<keyword evidence="1" id="KW-0812">Transmembrane</keyword>
<keyword evidence="4" id="KW-0808">Transferase</keyword>
<dbReference type="RefSeq" id="WP_083216016.1">
    <property type="nucleotide sequence ID" value="NZ_CP023449.1"/>
</dbReference>
<proteinExistence type="predicted"/>
<evidence type="ECO:0000313" key="4">
    <source>
        <dbReference type="EMBL" id="PCE40726.1"/>
    </source>
</evidence>
<feature type="transmembrane region" description="Helical" evidence="1">
    <location>
        <begin position="374"/>
        <end position="397"/>
    </location>
</feature>
<sequence length="648" mass="70453">MLDVAEPRSEATRPAPAAPEKVKAAAYRPDIDGLRTVAVLSVVVFHLGTSVLSGGFVGVDVFFVISGYLITGTLLLARGGYAQGLADFYKRRIKRIFPALFVVYAAVMAFAFATLFADETRGIALTTVASIFFVSNILFFSSSGYFDGGLDSNPLLHTWSLSVEEQFYIFFPLLLFFSRRWAPRMRIALVAAVALVSFVASAWRVQEDMNAAFYLVQYRTWELALGSLLAMGAFPEARSALIAQIETLVGLALIAAAVVLYDRTTPFPGPAALLPCIGSALVIHGGTAHRTLVGSVLSTPPARFIGLISYSLYLWHWPIIVFYRSFDHRLTMVDRGWLLIASIILATLSWYLVEQPFRARDRLQGSKRVILGGLVAMVLASAAALGAAKISATFWPISPAARQVLSYLDSDGQSEGMRTGTCFLASQAAFDSFDRKACLATVPGKRNILLIGDSHGAHFYHGLAAALPDYHILQATASGCKPLLTNHGEKRCVALMHYIFNEFVPAHKLDGVVISARWQKDEAEAAVAAARALRRFVPHVVVSGPIVEYDVALPRVLARNIDYGESIAGHRVAEIRKVDRSFAQAFAKARLPYVSPYGAACHPECDVWARPGVPLQFDYGHMTAEGSKLIVGRLGPAIRAGLGGQEPR</sequence>
<dbReference type="Pfam" id="PF19040">
    <property type="entry name" value="SGNH"/>
    <property type="match status" value="1"/>
</dbReference>
<keyword evidence="4" id="KW-0012">Acyltransferase</keyword>
<feature type="transmembrane region" description="Helical" evidence="1">
    <location>
        <begin position="335"/>
        <end position="353"/>
    </location>
</feature>
<comment type="caution">
    <text evidence="4">The sequence shown here is derived from an EMBL/GenBank/DDBJ whole genome shotgun (WGS) entry which is preliminary data.</text>
</comment>
<dbReference type="Pfam" id="PF01757">
    <property type="entry name" value="Acyl_transf_3"/>
    <property type="match status" value="1"/>
</dbReference>
<keyword evidence="1" id="KW-1133">Transmembrane helix</keyword>
<protein>
    <submittedName>
        <fullName evidence="4">Acyltransferase</fullName>
    </submittedName>
</protein>
<feature type="domain" description="Acyltransferase 3" evidence="2">
    <location>
        <begin position="30"/>
        <end position="350"/>
    </location>
</feature>
<dbReference type="PANTHER" id="PTHR23028">
    <property type="entry name" value="ACETYLTRANSFERASE"/>
    <property type="match status" value="1"/>
</dbReference>
<dbReference type="Proteomes" id="UP000218934">
    <property type="component" value="Unassembled WGS sequence"/>
</dbReference>
<feature type="transmembrane region" description="Helical" evidence="1">
    <location>
        <begin position="123"/>
        <end position="146"/>
    </location>
</feature>
<evidence type="ECO:0000259" key="2">
    <source>
        <dbReference type="Pfam" id="PF01757"/>
    </source>
</evidence>
<dbReference type="KEGG" id="rdi:CMV14_09475"/>
<feature type="transmembrane region" description="Helical" evidence="1">
    <location>
        <begin position="267"/>
        <end position="283"/>
    </location>
</feature>
<feature type="transmembrane region" description="Helical" evidence="1">
    <location>
        <begin position="241"/>
        <end position="261"/>
    </location>
</feature>
<dbReference type="InterPro" id="IPR043968">
    <property type="entry name" value="SGNH"/>
</dbReference>
<dbReference type="AlphaFoldDB" id="A0A2A4FSQ5"/>
<organism evidence="4 5">
    <name type="scientific">Rhizorhabdus dicambivorans</name>
    <dbReference type="NCBI Taxonomy" id="1850238"/>
    <lineage>
        <taxon>Bacteria</taxon>
        <taxon>Pseudomonadati</taxon>
        <taxon>Pseudomonadota</taxon>
        <taxon>Alphaproteobacteria</taxon>
        <taxon>Sphingomonadales</taxon>
        <taxon>Sphingomonadaceae</taxon>
        <taxon>Rhizorhabdus</taxon>
    </lineage>
</organism>
<keyword evidence="5" id="KW-1185">Reference proteome</keyword>
<dbReference type="GO" id="GO:0016020">
    <property type="term" value="C:membrane"/>
    <property type="evidence" value="ECO:0007669"/>
    <property type="project" value="TreeGrafter"/>
</dbReference>
<feature type="transmembrane region" description="Helical" evidence="1">
    <location>
        <begin position="96"/>
        <end position="117"/>
    </location>
</feature>
<dbReference type="EMBL" id="NWUF01000023">
    <property type="protein sequence ID" value="PCE40726.1"/>
    <property type="molecule type" value="Genomic_DNA"/>
</dbReference>
<evidence type="ECO:0000256" key="1">
    <source>
        <dbReference type="SAM" id="Phobius"/>
    </source>
</evidence>
<dbReference type="OrthoDB" id="9796461at2"/>
<feature type="transmembrane region" description="Helical" evidence="1">
    <location>
        <begin position="187"/>
        <end position="205"/>
    </location>
</feature>
<evidence type="ECO:0000313" key="5">
    <source>
        <dbReference type="Proteomes" id="UP000218934"/>
    </source>
</evidence>
<dbReference type="GO" id="GO:0016747">
    <property type="term" value="F:acyltransferase activity, transferring groups other than amino-acyl groups"/>
    <property type="evidence" value="ECO:0007669"/>
    <property type="project" value="InterPro"/>
</dbReference>
<gene>
    <name evidence="4" type="ORF">COO09_18585</name>
</gene>